<dbReference type="EMBL" id="JASPKY010000856">
    <property type="protein sequence ID" value="KAK9680982.1"/>
    <property type="molecule type" value="Genomic_DNA"/>
</dbReference>
<evidence type="ECO:0000313" key="3">
    <source>
        <dbReference type="Proteomes" id="UP001458880"/>
    </source>
</evidence>
<evidence type="ECO:0000313" key="2">
    <source>
        <dbReference type="EMBL" id="KAK9680982.1"/>
    </source>
</evidence>
<evidence type="ECO:0000259" key="1">
    <source>
        <dbReference type="Pfam" id="PF21738"/>
    </source>
</evidence>
<name>A0AAW1HWZ6_POPJA</name>
<keyword evidence="3" id="KW-1185">Reference proteome</keyword>
<sequence>MNLEISKDRYVMAYQMYAAFQQSYYNRTPQPLMDYAKFKNNALFVVDCSKQNDAVKTSTVDLKIEMETEDAFKTDTVAYCLILHDTIVEYTPLSGTVKKII</sequence>
<comment type="caution">
    <text evidence="2">The sequence shown here is derived from an EMBL/GenBank/DDBJ whole genome shotgun (WGS) entry which is preliminary data.</text>
</comment>
<protein>
    <recommendedName>
        <fullName evidence="1">Double jelly roll-like domain-containing protein</fullName>
    </recommendedName>
</protein>
<dbReference type="AlphaFoldDB" id="A0AAW1HWZ6"/>
<gene>
    <name evidence="2" type="ORF">QE152_g38679</name>
</gene>
<dbReference type="InterPro" id="IPR049512">
    <property type="entry name" value="DJR-like_dom"/>
</dbReference>
<dbReference type="PANTHER" id="PTHR36159">
    <property type="entry name" value="PROTEIN CBG23766"/>
    <property type="match status" value="1"/>
</dbReference>
<reference evidence="2 3" key="1">
    <citation type="journal article" date="2024" name="BMC Genomics">
        <title>De novo assembly and annotation of Popillia japonica's genome with initial clues to its potential as an invasive pest.</title>
        <authorList>
            <person name="Cucini C."/>
            <person name="Boschi S."/>
            <person name="Funari R."/>
            <person name="Cardaioli E."/>
            <person name="Iannotti N."/>
            <person name="Marturano G."/>
            <person name="Paoli F."/>
            <person name="Bruttini M."/>
            <person name="Carapelli A."/>
            <person name="Frati F."/>
            <person name="Nardi F."/>
        </authorList>
    </citation>
    <scope>NUCLEOTIDE SEQUENCE [LARGE SCALE GENOMIC DNA]</scope>
    <source>
        <strain evidence="2">DMR45628</strain>
    </source>
</reference>
<organism evidence="2 3">
    <name type="scientific">Popillia japonica</name>
    <name type="common">Japanese beetle</name>
    <dbReference type="NCBI Taxonomy" id="7064"/>
    <lineage>
        <taxon>Eukaryota</taxon>
        <taxon>Metazoa</taxon>
        <taxon>Ecdysozoa</taxon>
        <taxon>Arthropoda</taxon>
        <taxon>Hexapoda</taxon>
        <taxon>Insecta</taxon>
        <taxon>Pterygota</taxon>
        <taxon>Neoptera</taxon>
        <taxon>Endopterygota</taxon>
        <taxon>Coleoptera</taxon>
        <taxon>Polyphaga</taxon>
        <taxon>Scarabaeiformia</taxon>
        <taxon>Scarabaeidae</taxon>
        <taxon>Rutelinae</taxon>
        <taxon>Popillia</taxon>
    </lineage>
</organism>
<dbReference type="Proteomes" id="UP001458880">
    <property type="component" value="Unassembled WGS sequence"/>
</dbReference>
<feature type="domain" description="Double jelly roll-like" evidence="1">
    <location>
        <begin position="1"/>
        <end position="88"/>
    </location>
</feature>
<dbReference type="PANTHER" id="PTHR36159:SF1">
    <property type="entry name" value="RETROVIRUS-RELATED POL POLYPROTEIN FROM TRANSPOSON 412-LIKE PROTEIN"/>
    <property type="match status" value="1"/>
</dbReference>
<accession>A0AAW1HWZ6</accession>
<proteinExistence type="predicted"/>
<dbReference type="Pfam" id="PF21738">
    <property type="entry name" value="DJR-like_dom"/>
    <property type="match status" value="1"/>
</dbReference>